<accession>A0A6P0CCZ8</accession>
<evidence type="ECO:0000313" key="2">
    <source>
        <dbReference type="EMBL" id="NEK22995.1"/>
    </source>
</evidence>
<dbReference type="RefSeq" id="WP_164353926.1">
    <property type="nucleotide sequence ID" value="NZ_JAABNT010000006.1"/>
</dbReference>
<feature type="domain" description="Hedgehog/Intein (Hint)" evidence="1">
    <location>
        <begin position="1"/>
        <end position="127"/>
    </location>
</feature>
<dbReference type="EMBL" id="JAABNT010000006">
    <property type="protein sequence ID" value="NEK22995.1"/>
    <property type="molecule type" value="Genomic_DNA"/>
</dbReference>
<keyword evidence="3" id="KW-1185">Reference proteome</keyword>
<dbReference type="SUPFAM" id="SSF51294">
    <property type="entry name" value="Hedgehog/intein (Hint) domain"/>
    <property type="match status" value="1"/>
</dbReference>
<dbReference type="InterPro" id="IPR036844">
    <property type="entry name" value="Hint_dom_sf"/>
</dbReference>
<protein>
    <submittedName>
        <fullName evidence="2">Hemolysin</fullName>
    </submittedName>
</protein>
<sequence>MRIEELRVGDLVCTDGGDAQPIRWISGRYVIAQGKNAPVLIPAGAMGAGLPERDLRVSRQHRMLVRSRIAERMFGTHEVLIPAVKLAGLGGIRLDSTPALLRYVHLMLDSHDIIIANGVPSESLYFGEQAVGKLPNSNCHEILDVFAELRLNPSRAIEFARPVPNARQQARLVARHLKNKRDMVEMSLR</sequence>
<dbReference type="Pfam" id="PF13403">
    <property type="entry name" value="Hint_2"/>
    <property type="match status" value="1"/>
</dbReference>
<dbReference type="InterPro" id="IPR028992">
    <property type="entry name" value="Hedgehog/Intein_dom"/>
</dbReference>
<reference evidence="2 3" key="1">
    <citation type="submission" date="2020-01" db="EMBL/GenBank/DDBJ databases">
        <title>Sulfitobacter sediminilitoris sp. nov., isolated from a tidal flat.</title>
        <authorList>
            <person name="Park S."/>
            <person name="Yoon J.-H."/>
        </authorList>
    </citation>
    <scope>NUCLEOTIDE SEQUENCE [LARGE SCALE GENOMIC DNA]</scope>
    <source>
        <strain evidence="2 3">JBTF-M27</strain>
    </source>
</reference>
<dbReference type="Proteomes" id="UP000468591">
    <property type="component" value="Unassembled WGS sequence"/>
</dbReference>
<proteinExistence type="predicted"/>
<comment type="caution">
    <text evidence="2">The sequence shown here is derived from an EMBL/GenBank/DDBJ whole genome shotgun (WGS) entry which is preliminary data.</text>
</comment>
<organism evidence="2 3">
    <name type="scientific">Sulfitobacter sediminilitoris</name>
    <dbReference type="NCBI Taxonomy" id="2698830"/>
    <lineage>
        <taxon>Bacteria</taxon>
        <taxon>Pseudomonadati</taxon>
        <taxon>Pseudomonadota</taxon>
        <taxon>Alphaproteobacteria</taxon>
        <taxon>Rhodobacterales</taxon>
        <taxon>Roseobacteraceae</taxon>
        <taxon>Sulfitobacter</taxon>
    </lineage>
</organism>
<dbReference type="AlphaFoldDB" id="A0A6P0CCZ8"/>
<gene>
    <name evidence="2" type="ORF">GV827_11335</name>
</gene>
<name>A0A6P0CCZ8_9RHOB</name>
<evidence type="ECO:0000313" key="3">
    <source>
        <dbReference type="Proteomes" id="UP000468591"/>
    </source>
</evidence>
<evidence type="ECO:0000259" key="1">
    <source>
        <dbReference type="Pfam" id="PF13403"/>
    </source>
</evidence>